<keyword evidence="7" id="KW-1185">Reference proteome</keyword>
<dbReference type="InterPro" id="IPR036477">
    <property type="entry name" value="Formyl_transf_N_sf"/>
</dbReference>
<organism evidence="6 7">
    <name type="scientific">Roseimaritima ulvae</name>
    <dbReference type="NCBI Taxonomy" id="980254"/>
    <lineage>
        <taxon>Bacteria</taxon>
        <taxon>Pseudomonadati</taxon>
        <taxon>Planctomycetota</taxon>
        <taxon>Planctomycetia</taxon>
        <taxon>Pirellulales</taxon>
        <taxon>Pirellulaceae</taxon>
        <taxon>Roseimaritima</taxon>
    </lineage>
</organism>
<dbReference type="InterPro" id="IPR004607">
    <property type="entry name" value="GART"/>
</dbReference>
<reference evidence="6 7" key="1">
    <citation type="submission" date="2019-08" db="EMBL/GenBank/DDBJ databases">
        <title>Deep-cultivation of Planctomycetes and their phenomic and genomic characterization uncovers novel biology.</title>
        <authorList>
            <person name="Wiegand S."/>
            <person name="Jogler M."/>
            <person name="Boedeker C."/>
            <person name="Pinto D."/>
            <person name="Vollmers J."/>
            <person name="Rivas-Marin E."/>
            <person name="Kohn T."/>
            <person name="Peeters S.H."/>
            <person name="Heuer A."/>
            <person name="Rast P."/>
            <person name="Oberbeckmann S."/>
            <person name="Bunk B."/>
            <person name="Jeske O."/>
            <person name="Meyerdierks A."/>
            <person name="Storesund J.E."/>
            <person name="Kallscheuer N."/>
            <person name="Luecker S."/>
            <person name="Lage O.M."/>
            <person name="Pohl T."/>
            <person name="Merkel B.J."/>
            <person name="Hornburger P."/>
            <person name="Mueller R.-W."/>
            <person name="Bruemmer F."/>
            <person name="Labrenz M."/>
            <person name="Spormann A.M."/>
            <person name="Op den Camp H."/>
            <person name="Overmann J."/>
            <person name="Amann R."/>
            <person name="Jetten M.S.M."/>
            <person name="Mascher T."/>
            <person name="Medema M.H."/>
            <person name="Devos D.P."/>
            <person name="Kaster A.-K."/>
            <person name="Ovreas L."/>
            <person name="Rohde M."/>
            <person name="Galperin M.Y."/>
            <person name="Jogler C."/>
        </authorList>
    </citation>
    <scope>NUCLEOTIDE SEQUENCE [LARGE SCALE GENOMIC DNA]</scope>
    <source>
        <strain evidence="6 7">UC8</strain>
    </source>
</reference>
<evidence type="ECO:0000313" key="6">
    <source>
        <dbReference type="EMBL" id="QEG41107.1"/>
    </source>
</evidence>
<dbReference type="Pfam" id="PF00551">
    <property type="entry name" value="Formyl_trans_N"/>
    <property type="match status" value="1"/>
</dbReference>
<dbReference type="GO" id="GO:0006189">
    <property type="term" value="P:'de novo' IMP biosynthetic process"/>
    <property type="evidence" value="ECO:0007669"/>
    <property type="project" value="InterPro"/>
</dbReference>
<comment type="pathway">
    <text evidence="1">Purine metabolism; IMP biosynthesis via de novo pathway; N(2)-formyl-N(1)-(5-phospho-D-ribosyl)glycinamide from N(1)-(5-phospho-D-ribosyl)glycinamide (10-formyl THF route): step 1/1.</text>
</comment>
<dbReference type="NCBIfam" id="TIGR00639">
    <property type="entry name" value="PurN"/>
    <property type="match status" value="1"/>
</dbReference>
<evidence type="ECO:0000256" key="4">
    <source>
        <dbReference type="NCBIfam" id="TIGR00639"/>
    </source>
</evidence>
<dbReference type="EMBL" id="CP042914">
    <property type="protein sequence ID" value="QEG41107.1"/>
    <property type="molecule type" value="Genomic_DNA"/>
</dbReference>
<dbReference type="SUPFAM" id="SSF53328">
    <property type="entry name" value="Formyltransferase"/>
    <property type="match status" value="1"/>
</dbReference>
<dbReference type="InterPro" id="IPR002376">
    <property type="entry name" value="Formyl_transf_N"/>
</dbReference>
<protein>
    <recommendedName>
        <fullName evidence="4">Phosphoribosylglycinamide formyltransferase</fullName>
        <ecNumber evidence="4">2.1.2.2</ecNumber>
    </recommendedName>
</protein>
<evidence type="ECO:0000259" key="5">
    <source>
        <dbReference type="Pfam" id="PF00551"/>
    </source>
</evidence>
<gene>
    <name evidence="6" type="primary">purN</name>
    <name evidence="6" type="ORF">UC8_31250</name>
</gene>
<dbReference type="PANTHER" id="PTHR43369">
    <property type="entry name" value="PHOSPHORIBOSYLGLYCINAMIDE FORMYLTRANSFERASE"/>
    <property type="match status" value="1"/>
</dbReference>
<dbReference type="PANTHER" id="PTHR43369:SF2">
    <property type="entry name" value="PHOSPHORIBOSYLGLYCINAMIDE FORMYLTRANSFERASE"/>
    <property type="match status" value="1"/>
</dbReference>
<dbReference type="KEGG" id="rul:UC8_31250"/>
<evidence type="ECO:0000256" key="3">
    <source>
        <dbReference type="ARBA" id="ARBA00022755"/>
    </source>
</evidence>
<evidence type="ECO:0000256" key="1">
    <source>
        <dbReference type="ARBA" id="ARBA00005054"/>
    </source>
</evidence>
<dbReference type="Gene3D" id="3.40.50.170">
    <property type="entry name" value="Formyl transferase, N-terminal domain"/>
    <property type="match status" value="1"/>
</dbReference>
<keyword evidence="3" id="KW-0658">Purine biosynthesis</keyword>
<dbReference type="Proteomes" id="UP000325286">
    <property type="component" value="Chromosome"/>
</dbReference>
<evidence type="ECO:0000256" key="2">
    <source>
        <dbReference type="ARBA" id="ARBA00022679"/>
    </source>
</evidence>
<sequence>MTTKDATMTDLPTAVFLSGGGTTLKNLIRVRDAGQLPIDLKLVISSNPKAGGLNIAQAAGIPTRVVRKRDYPGDDAYRAAMFDPCREACVQLVVMAGFLKHVLIPDDYVGRVLNIHPSLIPSFCGPGMYGQRVHQAALDKGVKVSGCTVHLVDNHYDNGPIVLQRTCPVLEDDTAETLAARVFEQECIAFPDAIRQFVARQAS</sequence>
<keyword evidence="2 6" id="KW-0808">Transferase</keyword>
<feature type="domain" description="Formyl transferase N-terminal" evidence="5">
    <location>
        <begin position="14"/>
        <end position="194"/>
    </location>
</feature>
<dbReference type="CDD" id="cd08645">
    <property type="entry name" value="FMT_core_GART"/>
    <property type="match status" value="1"/>
</dbReference>
<dbReference type="EC" id="2.1.2.2" evidence="4"/>
<evidence type="ECO:0000313" key="7">
    <source>
        <dbReference type="Proteomes" id="UP000325286"/>
    </source>
</evidence>
<proteinExistence type="predicted"/>
<name>A0A5B9QPT8_9BACT</name>
<accession>A0A5B9QPT8</accession>
<dbReference type="AlphaFoldDB" id="A0A5B9QPT8"/>
<dbReference type="GO" id="GO:0004644">
    <property type="term" value="F:phosphoribosylglycinamide formyltransferase activity"/>
    <property type="evidence" value="ECO:0007669"/>
    <property type="project" value="UniProtKB-UniRule"/>
</dbReference>
<dbReference type="GO" id="GO:0005829">
    <property type="term" value="C:cytosol"/>
    <property type="evidence" value="ECO:0007669"/>
    <property type="project" value="TreeGrafter"/>
</dbReference>